<dbReference type="GO" id="GO:0034599">
    <property type="term" value="P:cellular response to oxidative stress"/>
    <property type="evidence" value="ECO:0007669"/>
    <property type="project" value="TreeGrafter"/>
</dbReference>
<evidence type="ECO:0000259" key="8">
    <source>
        <dbReference type="Pfam" id="PF00462"/>
    </source>
</evidence>
<evidence type="ECO:0000256" key="6">
    <source>
        <dbReference type="ARBA" id="ARBA00023284"/>
    </source>
</evidence>
<proteinExistence type="predicted"/>
<dbReference type="Proteomes" id="UP000777482">
    <property type="component" value="Unassembled WGS sequence"/>
</dbReference>
<keyword evidence="5" id="KW-1015">Disulfide bond</keyword>
<reference evidence="9 10" key="1">
    <citation type="submission" date="2020-11" db="EMBL/GenBank/DDBJ databases">
        <title>Kefir isolates.</title>
        <authorList>
            <person name="Marcisauskas S."/>
            <person name="Kim Y."/>
            <person name="Blasche S."/>
        </authorList>
    </citation>
    <scope>NUCLEOTIDE SEQUENCE [LARGE SCALE GENOMIC DNA]</scope>
    <source>
        <strain evidence="9 10">KR</strain>
    </source>
</reference>
<dbReference type="InterPro" id="IPR011767">
    <property type="entry name" value="GLR_AS"/>
</dbReference>
<dbReference type="GO" id="GO:0015038">
    <property type="term" value="F:glutathione disulfide oxidoreductase activity"/>
    <property type="evidence" value="ECO:0007669"/>
    <property type="project" value="TreeGrafter"/>
</dbReference>
<dbReference type="AlphaFoldDB" id="A0A9P7B775"/>
<dbReference type="GO" id="GO:0004364">
    <property type="term" value="F:glutathione transferase activity"/>
    <property type="evidence" value="ECO:0007669"/>
    <property type="project" value="UniProtKB-EC"/>
</dbReference>
<gene>
    <name evidence="9" type="ORF">C6P46_003521</name>
</gene>
<dbReference type="EMBL" id="PUHQ01000029">
    <property type="protein sequence ID" value="KAG0662128.1"/>
    <property type="molecule type" value="Genomic_DNA"/>
</dbReference>
<dbReference type="InterPro" id="IPR002109">
    <property type="entry name" value="Glutaredoxin"/>
</dbReference>
<evidence type="ECO:0000256" key="5">
    <source>
        <dbReference type="ARBA" id="ARBA00023157"/>
    </source>
</evidence>
<dbReference type="PROSITE" id="PS00195">
    <property type="entry name" value="GLUTAREDOXIN_1"/>
    <property type="match status" value="1"/>
</dbReference>
<dbReference type="InterPro" id="IPR036249">
    <property type="entry name" value="Thioredoxin-like_sf"/>
</dbReference>
<dbReference type="SUPFAM" id="SSF52833">
    <property type="entry name" value="Thioredoxin-like"/>
    <property type="match status" value="1"/>
</dbReference>
<comment type="caution">
    <text evidence="9">The sequence shown here is derived from an EMBL/GenBank/DDBJ whole genome shotgun (WGS) entry which is preliminary data.</text>
</comment>
<evidence type="ECO:0000256" key="1">
    <source>
        <dbReference type="ARBA" id="ARBA00000217"/>
    </source>
</evidence>
<dbReference type="Gene3D" id="3.40.30.10">
    <property type="entry name" value="Glutaredoxin"/>
    <property type="match status" value="1"/>
</dbReference>
<sequence length="102" mass="11370">MSAKTAVENAIAQRKNRTVVFSKSYCPYCRRAKQLLESLGEKYDVYELDQMDDGSDWQAYLAQKTGQSTVPSIFINGEFIGGCSDLEAQHRGGKLKDLLSAK</sequence>
<keyword evidence="10" id="KW-1185">Reference proteome</keyword>
<dbReference type="GO" id="GO:0004602">
    <property type="term" value="F:glutathione peroxidase activity"/>
    <property type="evidence" value="ECO:0007669"/>
    <property type="project" value="UniProtKB-EC"/>
</dbReference>
<dbReference type="InterPro" id="IPR014025">
    <property type="entry name" value="Glutaredoxin_subgr"/>
</dbReference>
<feature type="domain" description="Glutaredoxin" evidence="8">
    <location>
        <begin position="19"/>
        <end position="80"/>
    </location>
</feature>
<evidence type="ECO:0000313" key="9">
    <source>
        <dbReference type="EMBL" id="KAG0662128.1"/>
    </source>
</evidence>
<keyword evidence="4" id="KW-0249">Electron transport</keyword>
<dbReference type="PANTHER" id="PTHR45694:SF18">
    <property type="entry name" value="GLUTAREDOXIN-1-RELATED"/>
    <property type="match status" value="1"/>
</dbReference>
<organism evidence="9 10">
    <name type="scientific">Rhodotorula mucilaginosa</name>
    <name type="common">Yeast</name>
    <name type="synonym">Rhodotorula rubra</name>
    <dbReference type="NCBI Taxonomy" id="5537"/>
    <lineage>
        <taxon>Eukaryota</taxon>
        <taxon>Fungi</taxon>
        <taxon>Dikarya</taxon>
        <taxon>Basidiomycota</taxon>
        <taxon>Pucciniomycotina</taxon>
        <taxon>Microbotryomycetes</taxon>
        <taxon>Sporidiobolales</taxon>
        <taxon>Sporidiobolaceae</taxon>
        <taxon>Rhodotorula</taxon>
    </lineage>
</organism>
<dbReference type="OrthoDB" id="418495at2759"/>
<dbReference type="PROSITE" id="PS51354">
    <property type="entry name" value="GLUTAREDOXIN_2"/>
    <property type="match status" value="1"/>
</dbReference>
<keyword evidence="6" id="KW-0676">Redox-active center</keyword>
<accession>A0A9P7B775</accession>
<dbReference type="PRINTS" id="PR00160">
    <property type="entry name" value="GLUTAREDOXIN"/>
</dbReference>
<dbReference type="Pfam" id="PF00462">
    <property type="entry name" value="Glutaredoxin"/>
    <property type="match status" value="1"/>
</dbReference>
<evidence type="ECO:0000256" key="7">
    <source>
        <dbReference type="ARBA" id="ARBA00035808"/>
    </source>
</evidence>
<evidence type="ECO:0000256" key="3">
    <source>
        <dbReference type="ARBA" id="ARBA00022448"/>
    </source>
</evidence>
<dbReference type="CDD" id="cd03419">
    <property type="entry name" value="GRX_GRXh_1_2_like"/>
    <property type="match status" value="1"/>
</dbReference>
<dbReference type="PANTHER" id="PTHR45694">
    <property type="entry name" value="GLUTAREDOXIN 2"/>
    <property type="match status" value="1"/>
</dbReference>
<comment type="catalytic activity">
    <reaction evidence="1">
        <text>2 glutathione + H2O2 = glutathione disulfide + 2 H2O</text>
        <dbReference type="Rhea" id="RHEA:16833"/>
        <dbReference type="ChEBI" id="CHEBI:15377"/>
        <dbReference type="ChEBI" id="CHEBI:16240"/>
        <dbReference type="ChEBI" id="CHEBI:57925"/>
        <dbReference type="ChEBI" id="CHEBI:58297"/>
        <dbReference type="EC" id="1.11.1.9"/>
    </reaction>
</comment>
<dbReference type="InterPro" id="IPR011899">
    <property type="entry name" value="Glutaredoxin_euk/vir"/>
</dbReference>
<name>A0A9P7B775_RHOMI</name>
<dbReference type="EC" id="1.11.1.9" evidence="2"/>
<evidence type="ECO:0000313" key="10">
    <source>
        <dbReference type="Proteomes" id="UP000777482"/>
    </source>
</evidence>
<dbReference type="NCBIfam" id="TIGR02180">
    <property type="entry name" value="GRX_euk"/>
    <property type="match status" value="1"/>
</dbReference>
<dbReference type="GO" id="GO:0005737">
    <property type="term" value="C:cytoplasm"/>
    <property type="evidence" value="ECO:0007669"/>
    <property type="project" value="TreeGrafter"/>
</dbReference>
<evidence type="ECO:0000256" key="4">
    <source>
        <dbReference type="ARBA" id="ARBA00022982"/>
    </source>
</evidence>
<protein>
    <recommendedName>
        <fullName evidence="2">glutathione peroxidase</fullName>
        <ecNumber evidence="2">1.11.1.9</ecNumber>
    </recommendedName>
</protein>
<dbReference type="FunFam" id="3.40.30.10:FF:000026">
    <property type="entry name" value="Glutaredoxin 2"/>
    <property type="match status" value="1"/>
</dbReference>
<comment type="catalytic activity">
    <reaction evidence="7">
        <text>1-chloro-2,4-dinitrobenzene + glutathione = 2,4-dinitrophenyl-S-glutathione + chloride + H(+)</text>
        <dbReference type="Rhea" id="RHEA:51220"/>
        <dbReference type="ChEBI" id="CHEBI:15378"/>
        <dbReference type="ChEBI" id="CHEBI:17996"/>
        <dbReference type="ChEBI" id="CHEBI:34718"/>
        <dbReference type="ChEBI" id="CHEBI:57925"/>
        <dbReference type="ChEBI" id="CHEBI:133977"/>
        <dbReference type="EC" id="2.5.1.18"/>
    </reaction>
</comment>
<evidence type="ECO:0000256" key="2">
    <source>
        <dbReference type="ARBA" id="ARBA00012310"/>
    </source>
</evidence>
<keyword evidence="3" id="KW-0813">Transport</keyword>